<feature type="compositionally biased region" description="Basic and acidic residues" evidence="2">
    <location>
        <begin position="10"/>
        <end position="23"/>
    </location>
</feature>
<feature type="non-terminal residue" evidence="3">
    <location>
        <position position="1"/>
    </location>
</feature>
<keyword evidence="1" id="KW-0175">Coiled coil</keyword>
<dbReference type="EMBL" id="LLXI01003705">
    <property type="protein sequence ID" value="PKY59688.1"/>
    <property type="molecule type" value="Genomic_DNA"/>
</dbReference>
<dbReference type="VEuPathDB" id="FungiDB:RhiirFUN_000644"/>
<gene>
    <name evidence="3" type="ORF">RhiirA4_482651</name>
</gene>
<feature type="region of interest" description="Disordered" evidence="2">
    <location>
        <begin position="277"/>
        <end position="297"/>
    </location>
</feature>
<accession>A0A2I1HLC5</accession>
<evidence type="ECO:0000256" key="1">
    <source>
        <dbReference type="SAM" id="Coils"/>
    </source>
</evidence>
<organism evidence="3 4">
    <name type="scientific">Rhizophagus irregularis</name>
    <dbReference type="NCBI Taxonomy" id="588596"/>
    <lineage>
        <taxon>Eukaryota</taxon>
        <taxon>Fungi</taxon>
        <taxon>Fungi incertae sedis</taxon>
        <taxon>Mucoromycota</taxon>
        <taxon>Glomeromycotina</taxon>
        <taxon>Glomeromycetes</taxon>
        <taxon>Glomerales</taxon>
        <taxon>Glomeraceae</taxon>
        <taxon>Rhizophagus</taxon>
    </lineage>
</organism>
<evidence type="ECO:0000313" key="3">
    <source>
        <dbReference type="EMBL" id="PKY59688.1"/>
    </source>
</evidence>
<proteinExistence type="predicted"/>
<protein>
    <submittedName>
        <fullName evidence="3">Uncharacterized protein</fullName>
    </submittedName>
</protein>
<name>A0A2I1HLC5_9GLOM</name>
<feature type="coiled-coil region" evidence="1">
    <location>
        <begin position="98"/>
        <end position="152"/>
    </location>
</feature>
<feature type="region of interest" description="Disordered" evidence="2">
    <location>
        <begin position="1"/>
        <end position="86"/>
    </location>
</feature>
<feature type="compositionally biased region" description="Basic and acidic residues" evidence="2">
    <location>
        <begin position="72"/>
        <end position="85"/>
    </location>
</feature>
<feature type="compositionally biased region" description="Basic and acidic residues" evidence="2">
    <location>
        <begin position="347"/>
        <end position="366"/>
    </location>
</feature>
<dbReference type="AlphaFoldDB" id="A0A2I1HLC5"/>
<feature type="region of interest" description="Disordered" evidence="2">
    <location>
        <begin position="335"/>
        <end position="366"/>
    </location>
</feature>
<dbReference type="VEuPathDB" id="FungiDB:FUN_020372"/>
<keyword evidence="4" id="KW-1185">Reference proteome</keyword>
<comment type="caution">
    <text evidence="3">The sequence shown here is derived from an EMBL/GenBank/DDBJ whole genome shotgun (WGS) entry which is preliminary data.</text>
</comment>
<feature type="compositionally biased region" description="Basic residues" evidence="2">
    <location>
        <begin position="286"/>
        <end position="297"/>
    </location>
</feature>
<reference evidence="3 4" key="1">
    <citation type="submission" date="2015-10" db="EMBL/GenBank/DDBJ databases">
        <title>Genome analyses suggest a sexual origin of heterokaryosis in a supposedly ancient asexual fungus.</title>
        <authorList>
            <person name="Ropars J."/>
            <person name="Sedzielewska K."/>
            <person name="Noel J."/>
            <person name="Charron P."/>
            <person name="Farinelli L."/>
            <person name="Marton T."/>
            <person name="Kruger M."/>
            <person name="Pelin A."/>
            <person name="Brachmann A."/>
            <person name="Corradi N."/>
        </authorList>
    </citation>
    <scope>NUCLEOTIDE SEQUENCE [LARGE SCALE GENOMIC DNA]</scope>
    <source>
        <strain evidence="3 4">A4</strain>
    </source>
</reference>
<evidence type="ECO:0000313" key="4">
    <source>
        <dbReference type="Proteomes" id="UP000234323"/>
    </source>
</evidence>
<dbReference type="Proteomes" id="UP000234323">
    <property type="component" value="Unassembled WGS sequence"/>
</dbReference>
<evidence type="ECO:0000256" key="2">
    <source>
        <dbReference type="SAM" id="MobiDB-lite"/>
    </source>
</evidence>
<sequence>RGRSPTSRPFRLERSPHRRDISLERSGNTLRSFRQEEEASLERGRRNSFRQERSLHQEDVSLERGNSTSRPFRQEEETSLERGPFRLEYGSLNGRYKKGELEEESEDDYENIRRQEKNKKRREKEIRNQEEIEELRLAILNMEKEFKEFRQAQTATVVGRKRTRLSSSPEPLTEYSKRGRMNLEPMNYEYKKAFRDEVVQVLKGLDNSLSIDLFDCKKKWTDIEKCVLQEIIPAIKKALDNNRFQYTDTELKKVLQNLHRHQRDSYTISTNTLKFKANKQRIGTNSRRKDKKERRRRGFHHMLTIRDSILTDLQPSSMEWDEWVEDIRKVIEDSNYHSDEVSESDDEKAQNEKDDMIRPAQKEDSNHVLHVYDKPWRSSKARRLLRYADETGEKIQNIKKSRKRWYNDNLYIENSKPPSDASEWTISTTYQAE</sequence>
<feature type="compositionally biased region" description="Basic and acidic residues" evidence="2">
    <location>
        <begin position="33"/>
        <end position="62"/>
    </location>
</feature>
<dbReference type="VEuPathDB" id="FungiDB:RhiirA1_467760"/>